<reference evidence="1 2" key="1">
    <citation type="submission" date="2023-08" db="EMBL/GenBank/DDBJ databases">
        <title>Complete Genome and Methylome dissection of Serratia fonticola NEB369.</title>
        <authorList>
            <person name="Fomenkov A."/>
            <person name="Roberts R.D."/>
        </authorList>
    </citation>
    <scope>NUCLEOTIDE SEQUENCE [LARGE SCALE GENOMIC DNA]</scope>
    <source>
        <strain evidence="1 2">NEB369</strain>
    </source>
</reference>
<dbReference type="RefSeq" id="WP_309206146.1">
    <property type="nucleotide sequence ID" value="NZ_CP133586.1"/>
</dbReference>
<keyword evidence="2" id="KW-1185">Reference proteome</keyword>
<accession>A0ABY9PRH0</accession>
<dbReference type="EMBL" id="CP133586">
    <property type="protein sequence ID" value="WMT16045.1"/>
    <property type="molecule type" value="Genomic_DNA"/>
</dbReference>
<gene>
    <name evidence="1" type="ORF">RFB13_06875</name>
</gene>
<sequence length="62" mass="6847">MARLPRMALPESFSGIRSGSTYLVDTKVDTRRKIPGTQFKTTFSVRTGLRTSALSTVVTNLK</sequence>
<protein>
    <submittedName>
        <fullName evidence="1">Uncharacterized protein</fullName>
    </submittedName>
</protein>
<evidence type="ECO:0000313" key="2">
    <source>
        <dbReference type="Proteomes" id="UP001235341"/>
    </source>
</evidence>
<evidence type="ECO:0000313" key="1">
    <source>
        <dbReference type="EMBL" id="WMT16045.1"/>
    </source>
</evidence>
<organism evidence="1 2">
    <name type="scientific">Serratia fonticola</name>
    <dbReference type="NCBI Taxonomy" id="47917"/>
    <lineage>
        <taxon>Bacteria</taxon>
        <taxon>Pseudomonadati</taxon>
        <taxon>Pseudomonadota</taxon>
        <taxon>Gammaproteobacteria</taxon>
        <taxon>Enterobacterales</taxon>
        <taxon>Yersiniaceae</taxon>
        <taxon>Serratia</taxon>
    </lineage>
</organism>
<dbReference type="Proteomes" id="UP001235341">
    <property type="component" value="Chromosome"/>
</dbReference>
<proteinExistence type="predicted"/>
<name>A0ABY9PRH0_SERFO</name>